<dbReference type="SUPFAM" id="SSF51430">
    <property type="entry name" value="NAD(P)-linked oxidoreductase"/>
    <property type="match status" value="1"/>
</dbReference>
<protein>
    <submittedName>
        <fullName evidence="1">Uncharacterized protein</fullName>
    </submittedName>
</protein>
<comment type="caution">
    <text evidence="1">The sequence shown here is derived from an EMBL/GenBank/DDBJ whole genome shotgun (WGS) entry which is preliminary data.</text>
</comment>
<keyword evidence="2" id="KW-1185">Reference proteome</keyword>
<proteinExistence type="predicted"/>
<evidence type="ECO:0000313" key="1">
    <source>
        <dbReference type="EMBL" id="KAF7505878.1"/>
    </source>
</evidence>
<accession>A0A8H7AB24</accession>
<dbReference type="InterPro" id="IPR036812">
    <property type="entry name" value="NAD(P)_OxRdtase_dom_sf"/>
</dbReference>
<organism evidence="1 2">
    <name type="scientific">Endocarpon pusillum</name>
    <dbReference type="NCBI Taxonomy" id="364733"/>
    <lineage>
        <taxon>Eukaryota</taxon>
        <taxon>Fungi</taxon>
        <taxon>Dikarya</taxon>
        <taxon>Ascomycota</taxon>
        <taxon>Pezizomycotina</taxon>
        <taxon>Eurotiomycetes</taxon>
        <taxon>Chaetothyriomycetidae</taxon>
        <taxon>Verrucariales</taxon>
        <taxon>Verrucariaceae</taxon>
        <taxon>Endocarpon</taxon>
    </lineage>
</organism>
<dbReference type="EMBL" id="JAACFV010000099">
    <property type="protein sequence ID" value="KAF7505878.1"/>
    <property type="molecule type" value="Genomic_DNA"/>
</dbReference>
<dbReference type="AlphaFoldDB" id="A0A8H7AB24"/>
<name>A0A8H7AB24_9EURO</name>
<gene>
    <name evidence="1" type="ORF">GJ744_012500</name>
</gene>
<reference evidence="1" key="1">
    <citation type="submission" date="2020-02" db="EMBL/GenBank/DDBJ databases">
        <authorList>
            <person name="Palmer J.M."/>
        </authorList>
    </citation>
    <scope>NUCLEOTIDE SEQUENCE</scope>
    <source>
        <strain evidence="1">EPUS1.4</strain>
        <tissue evidence="1">Thallus</tissue>
    </source>
</reference>
<evidence type="ECO:0000313" key="2">
    <source>
        <dbReference type="Proteomes" id="UP000606974"/>
    </source>
</evidence>
<dbReference type="OrthoDB" id="48988at2759"/>
<dbReference type="Proteomes" id="UP000606974">
    <property type="component" value="Unassembled WGS sequence"/>
</dbReference>
<sequence>MGRCLAVSEDLLAAPLPLLIDNIQIGPRIPLQQSTYVFPIVGMQTVEHVKAMPEALGSRLSREDLHAIQDATPFNPLFSMNFLFNFKGDQRCNLHLTAAGNHQHQMTSWINAPSKPLVSELLSMRPH</sequence>